<accession>A0A1T5ACZ9</accession>
<reference evidence="2" key="1">
    <citation type="submission" date="2017-02" db="EMBL/GenBank/DDBJ databases">
        <authorList>
            <person name="Varghese N."/>
            <person name="Submissions S."/>
        </authorList>
    </citation>
    <scope>NUCLEOTIDE SEQUENCE [LARGE SCALE GENOMIC DNA]</scope>
    <source>
        <strain evidence="2">R11H</strain>
    </source>
</reference>
<proteinExistence type="predicted"/>
<dbReference type="RefSeq" id="WP_079637281.1">
    <property type="nucleotide sequence ID" value="NZ_FUYP01000003.1"/>
</dbReference>
<name>A0A1T5ACZ9_9SPHN</name>
<evidence type="ECO:0000313" key="2">
    <source>
        <dbReference type="Proteomes" id="UP000190044"/>
    </source>
</evidence>
<evidence type="ECO:0000313" key="1">
    <source>
        <dbReference type="EMBL" id="SKB32543.1"/>
    </source>
</evidence>
<sequence length="89" mass="9891">MTPLERAAVALANHDARQVDVPEIASIDEFRFEHDRAGYLACARAVLEAIREPDDEHARQIAKRNVWECNPADIGGIYTAMIDAALEES</sequence>
<dbReference type="Proteomes" id="UP000190044">
    <property type="component" value="Unassembled WGS sequence"/>
</dbReference>
<dbReference type="OrthoDB" id="8421424at2"/>
<organism evidence="1 2">
    <name type="scientific">Sphingopyxis flava</name>
    <dbReference type="NCBI Taxonomy" id="1507287"/>
    <lineage>
        <taxon>Bacteria</taxon>
        <taxon>Pseudomonadati</taxon>
        <taxon>Pseudomonadota</taxon>
        <taxon>Alphaproteobacteria</taxon>
        <taxon>Sphingomonadales</taxon>
        <taxon>Sphingomonadaceae</taxon>
        <taxon>Sphingopyxis</taxon>
    </lineage>
</organism>
<protein>
    <submittedName>
        <fullName evidence="1">Uncharacterized protein</fullName>
    </submittedName>
</protein>
<dbReference type="EMBL" id="FUYP01000003">
    <property type="protein sequence ID" value="SKB32543.1"/>
    <property type="molecule type" value="Genomic_DNA"/>
</dbReference>
<keyword evidence="2" id="KW-1185">Reference proteome</keyword>
<dbReference type="AlphaFoldDB" id="A0A1T5ACZ9"/>
<gene>
    <name evidence="1" type="ORF">SAMN06295937_100389</name>
</gene>